<dbReference type="GO" id="GO:0019843">
    <property type="term" value="F:rRNA binding"/>
    <property type="evidence" value="ECO:0007669"/>
    <property type="project" value="UniProtKB-UniRule"/>
</dbReference>
<evidence type="ECO:0000256" key="3">
    <source>
        <dbReference type="ARBA" id="ARBA00022884"/>
    </source>
</evidence>
<dbReference type="InterPro" id="IPR020070">
    <property type="entry name" value="Ribosomal_bL9_N"/>
</dbReference>
<proteinExistence type="inferred from homology"/>
<evidence type="ECO:0000256" key="4">
    <source>
        <dbReference type="ARBA" id="ARBA00022980"/>
    </source>
</evidence>
<evidence type="ECO:0000256" key="5">
    <source>
        <dbReference type="ARBA" id="ARBA00023274"/>
    </source>
</evidence>
<feature type="domain" description="Ribosomal protein L9" evidence="8">
    <location>
        <begin position="1"/>
        <end position="46"/>
    </location>
</feature>
<evidence type="ECO:0000256" key="6">
    <source>
        <dbReference type="ARBA" id="ARBA00035292"/>
    </source>
</evidence>
<dbReference type="GO" id="GO:0003735">
    <property type="term" value="F:structural constituent of ribosome"/>
    <property type="evidence" value="ECO:0007669"/>
    <property type="project" value="InterPro"/>
</dbReference>
<dbReference type="InterPro" id="IPR036791">
    <property type="entry name" value="Ribosomal_bL9_C_sf"/>
</dbReference>
<name>A0A351U7U6_9BACT</name>
<feature type="domain" description="Large ribosomal subunit protein bL9 C-terminal" evidence="9">
    <location>
        <begin position="64"/>
        <end position="146"/>
    </location>
</feature>
<evidence type="ECO:0000256" key="2">
    <source>
        <dbReference type="ARBA" id="ARBA00022730"/>
    </source>
</evidence>
<dbReference type="GO" id="GO:0005840">
    <property type="term" value="C:ribosome"/>
    <property type="evidence" value="ECO:0007669"/>
    <property type="project" value="UniProtKB-KW"/>
</dbReference>
<organism evidence="10 11">
    <name type="scientific">Syntrophorhabdus aromaticivorans</name>
    <dbReference type="NCBI Taxonomy" id="328301"/>
    <lineage>
        <taxon>Bacteria</taxon>
        <taxon>Pseudomonadati</taxon>
        <taxon>Thermodesulfobacteriota</taxon>
        <taxon>Syntrophorhabdia</taxon>
        <taxon>Syntrophorhabdales</taxon>
        <taxon>Syntrophorhabdaceae</taxon>
        <taxon>Syntrophorhabdus</taxon>
    </lineage>
</organism>
<dbReference type="EMBL" id="JAAYEE010000082">
    <property type="protein sequence ID" value="NLW34806.1"/>
    <property type="molecule type" value="Genomic_DNA"/>
</dbReference>
<sequence length="149" mass="16225">MKVILTEDVKGTGRKGDVVTVKDGHGRNFLIPRGLALPATEGNITRFENVVKSILNKRGRDLQAAADIKAKLEEISLIIRKKVGVDGKLFGSVTPADIVEAVKNAIAIDVDRKSVRIEEPIKMTGAYSIEIHLDQGIDAAVKIEVEQEQ</sequence>
<keyword evidence="2 7" id="KW-0699">rRNA-binding</keyword>
<dbReference type="InterPro" id="IPR036935">
    <property type="entry name" value="Ribosomal_bL9_N_sf"/>
</dbReference>
<dbReference type="InterPro" id="IPR020069">
    <property type="entry name" value="Ribosomal_bL9_C"/>
</dbReference>
<evidence type="ECO:0000313" key="10">
    <source>
        <dbReference type="EMBL" id="NLW34806.1"/>
    </source>
</evidence>
<evidence type="ECO:0000313" key="11">
    <source>
        <dbReference type="Proteomes" id="UP000777265"/>
    </source>
</evidence>
<dbReference type="GO" id="GO:0006412">
    <property type="term" value="P:translation"/>
    <property type="evidence" value="ECO:0007669"/>
    <property type="project" value="UniProtKB-UniRule"/>
</dbReference>
<dbReference type="PANTHER" id="PTHR21368">
    <property type="entry name" value="50S RIBOSOMAL PROTEIN L9"/>
    <property type="match status" value="1"/>
</dbReference>
<dbReference type="Pfam" id="PF01281">
    <property type="entry name" value="Ribosomal_L9_N"/>
    <property type="match status" value="1"/>
</dbReference>
<reference evidence="10" key="1">
    <citation type="journal article" date="2020" name="Biotechnol. Biofuels">
        <title>New insights from the biogas microbiome by comprehensive genome-resolved metagenomics of nearly 1600 species originating from multiple anaerobic digesters.</title>
        <authorList>
            <person name="Campanaro S."/>
            <person name="Treu L."/>
            <person name="Rodriguez-R L.M."/>
            <person name="Kovalovszki A."/>
            <person name="Ziels R.M."/>
            <person name="Maus I."/>
            <person name="Zhu X."/>
            <person name="Kougias P.G."/>
            <person name="Basile A."/>
            <person name="Luo G."/>
            <person name="Schluter A."/>
            <person name="Konstantinidis K.T."/>
            <person name="Angelidaki I."/>
        </authorList>
    </citation>
    <scope>NUCLEOTIDE SEQUENCE</scope>
    <source>
        <strain evidence="10">AS06rmzACSIP_7</strain>
    </source>
</reference>
<dbReference type="Gene3D" id="3.10.430.100">
    <property type="entry name" value="Ribosomal protein L9, C-terminal domain"/>
    <property type="match status" value="1"/>
</dbReference>
<dbReference type="Pfam" id="PF03948">
    <property type="entry name" value="Ribosomal_L9_C"/>
    <property type="match status" value="1"/>
</dbReference>
<comment type="similarity">
    <text evidence="1 7">Belongs to the bacterial ribosomal protein bL9 family.</text>
</comment>
<dbReference type="Proteomes" id="UP000777265">
    <property type="component" value="Unassembled WGS sequence"/>
</dbReference>
<dbReference type="InterPro" id="IPR000244">
    <property type="entry name" value="Ribosomal_bL9"/>
</dbReference>
<dbReference type="GO" id="GO:1990904">
    <property type="term" value="C:ribonucleoprotein complex"/>
    <property type="evidence" value="ECO:0007669"/>
    <property type="project" value="UniProtKB-KW"/>
</dbReference>
<dbReference type="InterPro" id="IPR020594">
    <property type="entry name" value="Ribosomal_bL9_bac/chp"/>
</dbReference>
<dbReference type="Gene3D" id="3.40.5.10">
    <property type="entry name" value="Ribosomal protein L9, N-terminal domain"/>
    <property type="match status" value="1"/>
</dbReference>
<dbReference type="NCBIfam" id="TIGR00158">
    <property type="entry name" value="L9"/>
    <property type="match status" value="1"/>
</dbReference>
<evidence type="ECO:0000256" key="7">
    <source>
        <dbReference type="HAMAP-Rule" id="MF_00503"/>
    </source>
</evidence>
<dbReference type="STRING" id="909663.GCA_000512235_02991"/>
<dbReference type="SUPFAM" id="SSF55653">
    <property type="entry name" value="Ribosomal protein L9 C-domain"/>
    <property type="match status" value="1"/>
</dbReference>
<reference evidence="10" key="2">
    <citation type="submission" date="2020-01" db="EMBL/GenBank/DDBJ databases">
        <authorList>
            <person name="Campanaro S."/>
        </authorList>
    </citation>
    <scope>NUCLEOTIDE SEQUENCE</scope>
    <source>
        <strain evidence="10">AS06rmzACSIP_7</strain>
    </source>
</reference>
<gene>
    <name evidence="7" type="primary">rplI</name>
    <name evidence="10" type="ORF">GXY80_04900</name>
</gene>
<comment type="function">
    <text evidence="7">Binds to the 23S rRNA.</text>
</comment>
<accession>A0A351U7U6</accession>
<dbReference type="SUPFAM" id="SSF55658">
    <property type="entry name" value="L9 N-domain-like"/>
    <property type="match status" value="1"/>
</dbReference>
<evidence type="ECO:0000256" key="1">
    <source>
        <dbReference type="ARBA" id="ARBA00010605"/>
    </source>
</evidence>
<keyword evidence="4 7" id="KW-0689">Ribosomal protein</keyword>
<protein>
    <recommendedName>
        <fullName evidence="6 7">Large ribosomal subunit protein bL9</fullName>
    </recommendedName>
</protein>
<dbReference type="InterPro" id="IPR009027">
    <property type="entry name" value="Ribosomal_bL9/RNase_H1_N"/>
</dbReference>
<dbReference type="AlphaFoldDB" id="A0A351U7U6"/>
<comment type="caution">
    <text evidence="10">The sequence shown here is derived from an EMBL/GenBank/DDBJ whole genome shotgun (WGS) entry which is preliminary data.</text>
</comment>
<evidence type="ECO:0000259" key="8">
    <source>
        <dbReference type="Pfam" id="PF01281"/>
    </source>
</evidence>
<keyword evidence="5 7" id="KW-0687">Ribonucleoprotein</keyword>
<evidence type="ECO:0000259" key="9">
    <source>
        <dbReference type="Pfam" id="PF03948"/>
    </source>
</evidence>
<keyword evidence="3 7" id="KW-0694">RNA-binding</keyword>
<dbReference type="HAMAP" id="MF_00503">
    <property type="entry name" value="Ribosomal_bL9"/>
    <property type="match status" value="1"/>
</dbReference>